<dbReference type="Proteomes" id="UP000320179">
    <property type="component" value="Chromosome"/>
</dbReference>
<keyword evidence="2" id="KW-0732">Signal</keyword>
<name>A0AAE6KU90_MYXXA</name>
<dbReference type="InterPro" id="IPR038352">
    <property type="entry name" value="Imelysin_sf"/>
</dbReference>
<evidence type="ECO:0000313" key="5">
    <source>
        <dbReference type="Proteomes" id="UP000320179"/>
    </source>
</evidence>
<dbReference type="CDD" id="cd14659">
    <property type="entry name" value="Imelysin-like_IPPA"/>
    <property type="match status" value="1"/>
</dbReference>
<dbReference type="GO" id="GO:0030313">
    <property type="term" value="C:cell envelope"/>
    <property type="evidence" value="ECO:0007669"/>
    <property type="project" value="UniProtKB-SubCell"/>
</dbReference>
<evidence type="ECO:0000313" key="4">
    <source>
        <dbReference type="EMBL" id="QDE70011.1"/>
    </source>
</evidence>
<dbReference type="InterPro" id="IPR018976">
    <property type="entry name" value="Imelysin-like"/>
</dbReference>
<evidence type="ECO:0000256" key="1">
    <source>
        <dbReference type="ARBA" id="ARBA00004196"/>
    </source>
</evidence>
<dbReference type="Gene3D" id="1.20.1420.20">
    <property type="entry name" value="M75 peptidase, HXXE motif"/>
    <property type="match status" value="1"/>
</dbReference>
<organism evidence="4 5">
    <name type="scientific">Myxococcus xanthus</name>
    <dbReference type="NCBI Taxonomy" id="34"/>
    <lineage>
        <taxon>Bacteria</taxon>
        <taxon>Pseudomonadati</taxon>
        <taxon>Myxococcota</taxon>
        <taxon>Myxococcia</taxon>
        <taxon>Myxococcales</taxon>
        <taxon>Cystobacterineae</taxon>
        <taxon>Myxococcaceae</taxon>
        <taxon>Myxococcus</taxon>
    </lineage>
</organism>
<evidence type="ECO:0000259" key="3">
    <source>
        <dbReference type="Pfam" id="PF09375"/>
    </source>
</evidence>
<comment type="subcellular location">
    <subcellularLocation>
        <location evidence="1">Cell envelope</location>
    </subcellularLocation>
</comment>
<dbReference type="EMBL" id="CP017174">
    <property type="protein sequence ID" value="QDE70011.1"/>
    <property type="molecule type" value="Genomic_DNA"/>
</dbReference>
<accession>A0AAE6KU90</accession>
<dbReference type="Pfam" id="PF09375">
    <property type="entry name" value="Peptidase_M75"/>
    <property type="match status" value="1"/>
</dbReference>
<protein>
    <recommendedName>
        <fullName evidence="3">Imelysin-like domain-containing protein</fullName>
    </recommendedName>
</protein>
<gene>
    <name evidence="4" type="ORF">BHS09_25210</name>
</gene>
<evidence type="ECO:0000256" key="2">
    <source>
        <dbReference type="ARBA" id="ARBA00022729"/>
    </source>
</evidence>
<dbReference type="AlphaFoldDB" id="A0AAE6KU90"/>
<proteinExistence type="predicted"/>
<dbReference type="InterPro" id="IPR034984">
    <property type="entry name" value="Imelysin-like_IPPA"/>
</dbReference>
<feature type="domain" description="Imelysin-like" evidence="3">
    <location>
        <begin position="92"/>
        <end position="415"/>
    </location>
</feature>
<reference evidence="4 5" key="1">
    <citation type="journal article" date="2019" name="Science">
        <title>Social genes are selection hotspots in kin groups of a soil microbe.</title>
        <authorList>
            <person name="Wielgoss S."/>
            <person name="Wolfensberger R."/>
            <person name="Sun L."/>
            <person name="Fiegna F."/>
            <person name="Velicer G.J."/>
        </authorList>
    </citation>
    <scope>NUCLEOTIDE SEQUENCE [LARGE SCALE GENOMIC DNA]</scope>
    <source>
        <strain evidence="4 5">MC3.5.9c15</strain>
    </source>
</reference>
<sequence>MWEPTRFSGQTLKLIVINNIGVLASPAMNTESSRPLYVLRARAIALAVPALLSLSACKSDKVTPADAGTDNPDNTVAATRAALLEASGACVLQTAREFQTVATAMESAVAAHAATPDATTRDAARAAYHQAMDAWQVAEVMQFGPAAPRSLPGGAEIRDNIYSWPLVSRCAIEEQIVNRGYESASFDSSLVSRRGLYALEYLLFFEGNDTACPGTSVIVSQGTWAALSADERAARKRAYAAVVAADVHRRADALVNAWAPDGQNFSRTLTTAGSGNAVYPSTQAALNSVSDAIFYFEREVKDLKVARPLALRDCSTSTCPEHLESQFAARSKANIRANLVGYRRMTEGCGENFSGTGFDDLLEASGADALAAKLRERNAAAAAGIDAVPGEDLAAVLAQDKASMRTMYDAIKGVTDVLKTELVTVLDLELPQSVEGDND</sequence>